<protein>
    <recommendedName>
        <fullName evidence="4">Transmembrane protein</fullName>
    </recommendedName>
</protein>
<evidence type="ECO:0000313" key="2">
    <source>
        <dbReference type="EMBL" id="WCL52896.1"/>
    </source>
</evidence>
<dbReference type="RefSeq" id="WP_289502382.1">
    <property type="nucleotide sequence ID" value="NZ_CP116805.1"/>
</dbReference>
<keyword evidence="3" id="KW-1185">Reference proteome</keyword>
<sequence length="185" mass="20092">MATTDLKLEACGTLPRPGPVGRLIRLLFGAMCLYYVAGLWAVRGDFITSEGAIRPLLWNGIVIGLVLVSYVVNIGFSRSWKKWPAAVSAAALAGMALVGYIQADKYETPLLAHTVHIWELYIFSQLGLAFVVAALIGTPGCEMRTFHHLYSLITGKPTKEHHCPIGPLGPVDRWEASSTADDPKS</sequence>
<dbReference type="EMBL" id="CP116805">
    <property type="protein sequence ID" value="WCL52896.1"/>
    <property type="molecule type" value="Genomic_DNA"/>
</dbReference>
<evidence type="ECO:0000256" key="1">
    <source>
        <dbReference type="SAM" id="Phobius"/>
    </source>
</evidence>
<organism evidence="2 3">
    <name type="scientific">Gimibacter soli</name>
    <dbReference type="NCBI Taxonomy" id="3024400"/>
    <lineage>
        <taxon>Bacteria</taxon>
        <taxon>Pseudomonadati</taxon>
        <taxon>Pseudomonadota</taxon>
        <taxon>Alphaproteobacteria</taxon>
        <taxon>Kordiimonadales</taxon>
        <taxon>Temperatibacteraceae</taxon>
        <taxon>Gimibacter</taxon>
    </lineage>
</organism>
<accession>A0AAE9XPU9</accession>
<feature type="transmembrane region" description="Helical" evidence="1">
    <location>
        <begin position="83"/>
        <end position="103"/>
    </location>
</feature>
<keyword evidence="1" id="KW-0472">Membrane</keyword>
<feature type="transmembrane region" description="Helical" evidence="1">
    <location>
        <begin position="23"/>
        <end position="42"/>
    </location>
</feature>
<feature type="transmembrane region" description="Helical" evidence="1">
    <location>
        <begin position="57"/>
        <end position="76"/>
    </location>
</feature>
<gene>
    <name evidence="2" type="ORF">PH603_10130</name>
</gene>
<evidence type="ECO:0000313" key="3">
    <source>
        <dbReference type="Proteomes" id="UP001217500"/>
    </source>
</evidence>
<evidence type="ECO:0008006" key="4">
    <source>
        <dbReference type="Google" id="ProtNLM"/>
    </source>
</evidence>
<proteinExistence type="predicted"/>
<dbReference type="KEGG" id="gso:PH603_10130"/>
<dbReference type="AlphaFoldDB" id="A0AAE9XPU9"/>
<reference evidence="2" key="1">
    <citation type="submission" date="2023-01" db="EMBL/GenBank/DDBJ databases">
        <title>The genome sequence of Kordiimonadaceae bacterium 6D33.</title>
        <authorList>
            <person name="Liu Y."/>
        </authorList>
    </citation>
    <scope>NUCLEOTIDE SEQUENCE</scope>
    <source>
        <strain evidence="2">6D33</strain>
    </source>
</reference>
<feature type="transmembrane region" description="Helical" evidence="1">
    <location>
        <begin position="115"/>
        <end position="136"/>
    </location>
</feature>
<dbReference type="Proteomes" id="UP001217500">
    <property type="component" value="Chromosome"/>
</dbReference>
<keyword evidence="1" id="KW-1133">Transmembrane helix</keyword>
<keyword evidence="1" id="KW-0812">Transmembrane</keyword>
<name>A0AAE9XPU9_9PROT</name>